<proteinExistence type="predicted"/>
<name>H6WNJ2_9BACE</name>
<dbReference type="InterPro" id="IPR028098">
    <property type="entry name" value="Glyco_trans_4-like_N"/>
</dbReference>
<dbReference type="SUPFAM" id="SSF53756">
    <property type="entry name" value="UDP-Glycosyltransferase/glycogen phosphorylase"/>
    <property type="match status" value="1"/>
</dbReference>
<dbReference type="Gene3D" id="3.40.50.2000">
    <property type="entry name" value="Glycogen Phosphorylase B"/>
    <property type="match status" value="2"/>
</dbReference>
<evidence type="ECO:0000259" key="1">
    <source>
        <dbReference type="Pfam" id="PF00534"/>
    </source>
</evidence>
<dbReference type="InterPro" id="IPR001296">
    <property type="entry name" value="Glyco_trans_1"/>
</dbReference>
<dbReference type="Pfam" id="PF00534">
    <property type="entry name" value="Glycos_transf_1"/>
    <property type="match status" value="1"/>
</dbReference>
<dbReference type="AlphaFoldDB" id="H6WNJ2"/>
<dbReference type="GO" id="GO:0016757">
    <property type="term" value="F:glycosyltransferase activity"/>
    <property type="evidence" value="ECO:0007669"/>
    <property type="project" value="InterPro"/>
</dbReference>
<evidence type="ECO:0000259" key="2">
    <source>
        <dbReference type="Pfam" id="PF13439"/>
    </source>
</evidence>
<reference evidence="3" key="1">
    <citation type="journal article" date="2012" name="ISME J.">
        <title>Functional metagenomics reveals novel salt tolerance loci from the human gut microbiome.</title>
        <authorList>
            <person name="Culligan E.P."/>
            <person name="Sleator R.D."/>
            <person name="Marchesi J.R."/>
            <person name="Hill C."/>
        </authorList>
    </citation>
    <scope>NUCLEOTIDE SEQUENCE</scope>
</reference>
<dbReference type="CDD" id="cd03820">
    <property type="entry name" value="GT4_AmsD-like"/>
    <property type="match status" value="1"/>
</dbReference>
<organism evidence="3">
    <name type="scientific">uncultured Bacteroides sp. SMG1</name>
    <dbReference type="NCBI Taxonomy" id="1131818"/>
    <lineage>
        <taxon>Bacteria</taxon>
        <taxon>Pseudomonadati</taxon>
        <taxon>Bacteroidota</taxon>
        <taxon>Bacteroidia</taxon>
        <taxon>Bacteroidales</taxon>
        <taxon>Bacteroidaceae</taxon>
        <taxon>Bacteroides</taxon>
        <taxon>environmental samples</taxon>
    </lineage>
</organism>
<protein>
    <submittedName>
        <fullName evidence="3">Uncharacterized protein</fullName>
    </submittedName>
</protein>
<evidence type="ECO:0000313" key="3">
    <source>
        <dbReference type="EMBL" id="AFA54773.1"/>
    </source>
</evidence>
<dbReference type="PANTHER" id="PTHR12526">
    <property type="entry name" value="GLYCOSYLTRANSFERASE"/>
    <property type="match status" value="1"/>
</dbReference>
<dbReference type="PANTHER" id="PTHR12526:SF630">
    <property type="entry name" value="GLYCOSYLTRANSFERASE"/>
    <property type="match status" value="1"/>
</dbReference>
<accession>H6WNJ2</accession>
<dbReference type="Pfam" id="PF13439">
    <property type="entry name" value="Glyco_transf_4"/>
    <property type="match status" value="1"/>
</dbReference>
<feature type="domain" description="Glycosyl transferase family 1" evidence="1">
    <location>
        <begin position="183"/>
        <end position="340"/>
    </location>
</feature>
<sequence length="366" mass="41372">MKITLLIGCLTGGGAERVVCNLANHLAAHNHDVDVLIVANDITYKPNSNVNVISMSGESGTYFVPKTIINLWRLYKFNRYLRNQKRDLYVTFLPKLSIMLMQQGRFFKAPVVLAERSNPEKFCSRSKENDTNFLKYYSKADGYVFQTDDARSYYDERGLNVSNSAVIPNAINEAFVLEPYTGEREKVIVSVGRLIKEKNFHILISAFAKIAPKFPEYKLRFYGQGKMLETLQELTKTLGIVNRVEFAGYVHNVSEVLRKTSLFVLSSEFEGMPNALSEAMALGLPCIATDCPVGGPRFLIEEEVNGLLVPVGDVDSMADAIERVLNNEELKEKLGQNARHISERLSSDKIYNMWEEFLVRTANNKK</sequence>
<dbReference type="EMBL" id="JQ269596">
    <property type="protein sequence ID" value="AFA54773.1"/>
    <property type="molecule type" value="Genomic_DNA"/>
</dbReference>
<feature type="domain" description="Glycosyltransferase subfamily 4-like N-terminal" evidence="2">
    <location>
        <begin position="13"/>
        <end position="173"/>
    </location>
</feature>